<dbReference type="HOGENOM" id="CLU_015740_4_1_4"/>
<keyword evidence="4" id="KW-0319">Glycerol metabolism</keyword>
<dbReference type="GO" id="GO:0004368">
    <property type="term" value="F:glycerol-3-phosphate dehydrogenase (quinone) activity"/>
    <property type="evidence" value="ECO:0007669"/>
    <property type="project" value="InterPro"/>
</dbReference>
<dbReference type="STRING" id="641147.HMPREF9021_01043"/>
<dbReference type="Pfam" id="PF01266">
    <property type="entry name" value="DAO"/>
    <property type="match status" value="1"/>
</dbReference>
<evidence type="ECO:0000256" key="1">
    <source>
        <dbReference type="ARBA" id="ARBA00001974"/>
    </source>
</evidence>
<organism evidence="9 10">
    <name type="scientific">Simonsiella muelleri ATCC 29453</name>
    <dbReference type="NCBI Taxonomy" id="641147"/>
    <lineage>
        <taxon>Bacteria</taxon>
        <taxon>Pseudomonadati</taxon>
        <taxon>Pseudomonadota</taxon>
        <taxon>Betaproteobacteria</taxon>
        <taxon>Neisseriales</taxon>
        <taxon>Neisseriaceae</taxon>
        <taxon>Simonsiella</taxon>
    </lineage>
</organism>
<name>V9H618_9NEIS</name>
<dbReference type="EMBL" id="ADCY02000034">
    <property type="protein sequence ID" value="EFG31209.1"/>
    <property type="molecule type" value="Genomic_DNA"/>
</dbReference>
<evidence type="ECO:0000313" key="10">
    <source>
        <dbReference type="Proteomes" id="UP000017813"/>
    </source>
</evidence>
<sequence>MRNIQLNQIKNQSTWDVIIIGGGASGLGVAVDCASRGYRTLLLEAHDFAKGTSSRSTKLLHGGVRYLAQGDIALVKEALRERGRLLKNAAHLSQKQAFVIAEKNWWQAMYYTIGLTIYDFLAGHLSIGKTKYLHQNEVRTRLKEMQPEKLRYGVCYYDGQFDDARLAINLAQTAIEQGACVLNYVRVTQLQKNAQGKISGVCCEDVLSGEMYDLQASCVVNATGVFANDIIHMDTPQADAHIIPSQGIHLVFDREFLSGEDALMVPKTSDGRVLFAVPWLGKVVVGTTDTLVKNVTYEPKALDEEIDFILNTVAEYFVKKPTRADVKSIFVGLRPLAAPKQANQNTKSVSRSHQVEVGESQLVHIFGGKWTTYRQMAEDTVNTAIKHGLLIEKPCVTENLSIHGNTKDPISGSLKYYGSDAIAIQTWQNENADFAKKIHENYEYTFAQVAWAMQHEMAQTLEDVLARRIRLLFLDARAARDCSPDVAEFMAQQGGFSRDWINEQIQSFQLLCQQYILK</sequence>
<feature type="domain" description="Alpha-glycerophosphate oxidase C-terminal" evidence="8">
    <location>
        <begin position="366"/>
        <end position="498"/>
    </location>
</feature>
<dbReference type="Pfam" id="PF16901">
    <property type="entry name" value="DAO_C"/>
    <property type="match status" value="1"/>
</dbReference>
<keyword evidence="10" id="KW-1185">Reference proteome</keyword>
<dbReference type="InterPro" id="IPR006076">
    <property type="entry name" value="FAD-dep_OxRdtase"/>
</dbReference>
<dbReference type="GO" id="GO:0006071">
    <property type="term" value="P:glycerol metabolic process"/>
    <property type="evidence" value="ECO:0007669"/>
    <property type="project" value="UniProtKB-KW"/>
</dbReference>
<dbReference type="InterPro" id="IPR031656">
    <property type="entry name" value="DAO_C"/>
</dbReference>
<comment type="caution">
    <text evidence="9">The sequence shown here is derived from an EMBL/GenBank/DDBJ whole genome shotgun (WGS) entry which is preliminary data.</text>
</comment>
<proteinExistence type="inferred from homology"/>
<dbReference type="Gene3D" id="3.50.50.60">
    <property type="entry name" value="FAD/NAD(P)-binding domain"/>
    <property type="match status" value="1"/>
</dbReference>
<accession>V9H618</accession>
<dbReference type="InterPro" id="IPR000447">
    <property type="entry name" value="G3P_DH_FAD-dep"/>
</dbReference>
<gene>
    <name evidence="9" type="ORF">HMPREF9021_01043</name>
</gene>
<feature type="domain" description="FAD dependent oxidoreductase" evidence="7">
    <location>
        <begin position="16"/>
        <end position="339"/>
    </location>
</feature>
<dbReference type="KEGG" id="smur:BWP33_05315"/>
<comment type="similarity">
    <text evidence="2">Belongs to the FAD-dependent glycerol-3-phosphate dehydrogenase family.</text>
</comment>
<dbReference type="Gene3D" id="1.10.8.870">
    <property type="entry name" value="Alpha-glycerophosphate oxidase, cap domain"/>
    <property type="match status" value="1"/>
</dbReference>
<keyword evidence="3" id="KW-0285">Flavoprotein</keyword>
<dbReference type="Gene3D" id="3.30.9.10">
    <property type="entry name" value="D-Amino Acid Oxidase, subunit A, domain 2"/>
    <property type="match status" value="1"/>
</dbReference>
<reference evidence="9 10" key="1">
    <citation type="submission" date="2010-03" db="EMBL/GenBank/DDBJ databases">
        <authorList>
            <consortium name="The Broad Institute Genome Sequencing Platform"/>
            <person name="Ward D."/>
            <person name="Earl A."/>
            <person name="Feldgarden M."/>
            <person name="Gevers D."/>
            <person name="Young S."/>
            <person name="Zeng Q."/>
            <person name="Koehrsen M."/>
            <person name="Alvarado L."/>
            <person name="Berlin A.M."/>
            <person name="Borenstein D."/>
            <person name="Chapman S.B."/>
            <person name="Chen Z."/>
            <person name="Engels R."/>
            <person name="Freedman E."/>
            <person name="Gellesch M."/>
            <person name="Goldberg J."/>
            <person name="Griggs A."/>
            <person name="Gujja S."/>
            <person name="Heilman E.R."/>
            <person name="Heiman D.I."/>
            <person name="Hepburn T.A."/>
            <person name="Howarth C."/>
            <person name="Jen D."/>
            <person name="Larson L."/>
            <person name="Mehta T."/>
            <person name="Park D."/>
            <person name="Pearson M."/>
            <person name="Richards J."/>
            <person name="Roberts A."/>
            <person name="Saif S."/>
            <person name="Shea T.D."/>
            <person name="Shenoy N."/>
            <person name="Sisk P."/>
            <person name="Stolte C."/>
            <person name="Sykes S.N."/>
            <person name="Walk T."/>
            <person name="White J."/>
            <person name="Yandava C."/>
            <person name="Izard J."/>
            <person name="Baranova O.V."/>
            <person name="Blanton J.M."/>
            <person name="Tanner A.C."/>
            <person name="Dewhirst F."/>
            <person name="Haas B."/>
            <person name="Nusbaum C."/>
            <person name="Birren B."/>
        </authorList>
    </citation>
    <scope>NUCLEOTIDE SEQUENCE [LARGE SCALE GENOMIC DNA]</scope>
    <source>
        <strain evidence="9 10">ATCC 29453</strain>
    </source>
</reference>
<evidence type="ECO:0000256" key="5">
    <source>
        <dbReference type="ARBA" id="ARBA00022827"/>
    </source>
</evidence>
<dbReference type="PRINTS" id="PR01001">
    <property type="entry name" value="FADG3PDH"/>
</dbReference>
<dbReference type="AlphaFoldDB" id="V9H618"/>
<dbReference type="PANTHER" id="PTHR11985:SF35">
    <property type="entry name" value="ANAEROBIC GLYCEROL-3-PHOSPHATE DEHYDROGENASE SUBUNIT A"/>
    <property type="match status" value="1"/>
</dbReference>
<dbReference type="GO" id="GO:0046168">
    <property type="term" value="P:glycerol-3-phosphate catabolic process"/>
    <property type="evidence" value="ECO:0007669"/>
    <property type="project" value="TreeGrafter"/>
</dbReference>
<dbReference type="PANTHER" id="PTHR11985">
    <property type="entry name" value="GLYCEROL-3-PHOSPHATE DEHYDROGENASE"/>
    <property type="match status" value="1"/>
</dbReference>
<evidence type="ECO:0000256" key="3">
    <source>
        <dbReference type="ARBA" id="ARBA00022630"/>
    </source>
</evidence>
<evidence type="ECO:0000259" key="7">
    <source>
        <dbReference type="Pfam" id="PF01266"/>
    </source>
</evidence>
<keyword evidence="6" id="KW-0560">Oxidoreductase</keyword>
<evidence type="ECO:0000256" key="2">
    <source>
        <dbReference type="ARBA" id="ARBA00007330"/>
    </source>
</evidence>
<evidence type="ECO:0000256" key="4">
    <source>
        <dbReference type="ARBA" id="ARBA00022798"/>
    </source>
</evidence>
<reference evidence="9 10" key="2">
    <citation type="submission" date="2011-10" db="EMBL/GenBank/DDBJ databases">
        <title>The Genome Sequence of Simonsiella muelleri ATCC 29453.</title>
        <authorList>
            <consortium name="The Broad Institute Genome Sequencing Platform"/>
            <consortium name="The Broad Institute Genome Sequencing Center for Infectious Disease"/>
            <person name="Earl A."/>
            <person name="Ward D."/>
            <person name="Feldgarden M."/>
            <person name="Gevers D."/>
            <person name="Izard J."/>
            <person name="Baranova O.V."/>
            <person name="Blanton J.M."/>
            <person name="Tanner A.C."/>
            <person name="Dewhirst F."/>
            <person name="Young S.K."/>
            <person name="Zeng Q."/>
            <person name="Gargeya S."/>
            <person name="Fitzgerald M."/>
            <person name="Haas B."/>
            <person name="Abouelleil A."/>
            <person name="Alvarado L."/>
            <person name="Arachchi H.M."/>
            <person name="Berlin A."/>
            <person name="Brown A."/>
            <person name="Chapman S.B."/>
            <person name="Chen Z."/>
            <person name="Dunbar C."/>
            <person name="Freedman E."/>
            <person name="Gearin G."/>
            <person name="Goldberg J."/>
            <person name="Griggs A."/>
            <person name="Gujja S."/>
            <person name="Heiman D."/>
            <person name="Howarth C."/>
            <person name="Larson L."/>
            <person name="Lui A."/>
            <person name="MacDonald P.J.P."/>
            <person name="Montmayeur A."/>
            <person name="Murphy C."/>
            <person name="Neiman D."/>
            <person name="Pearson M."/>
            <person name="Priest M."/>
            <person name="Roberts A."/>
            <person name="Saif S."/>
            <person name="Shea T."/>
            <person name="Shenoy N."/>
            <person name="Sisk P."/>
            <person name="Stolte C."/>
            <person name="Sykes S."/>
            <person name="Wortman J."/>
            <person name="Nusbaum C."/>
            <person name="Birren B."/>
        </authorList>
    </citation>
    <scope>NUCLEOTIDE SEQUENCE [LARGE SCALE GENOMIC DNA]</scope>
    <source>
        <strain evidence="9 10">ATCC 29453</strain>
    </source>
</reference>
<evidence type="ECO:0008006" key="11">
    <source>
        <dbReference type="Google" id="ProtNLM"/>
    </source>
</evidence>
<evidence type="ECO:0000313" key="9">
    <source>
        <dbReference type="EMBL" id="EFG31209.1"/>
    </source>
</evidence>
<dbReference type="eggNOG" id="COG0578">
    <property type="taxonomic scope" value="Bacteria"/>
</dbReference>
<evidence type="ECO:0000256" key="6">
    <source>
        <dbReference type="ARBA" id="ARBA00023002"/>
    </source>
</evidence>
<dbReference type="InterPro" id="IPR038299">
    <property type="entry name" value="DAO_C_sf"/>
</dbReference>
<protein>
    <recommendedName>
        <fullName evidence="11">Glycerol-3-phosphate dehydrogenase</fullName>
    </recommendedName>
</protein>
<keyword evidence="5" id="KW-0274">FAD</keyword>
<dbReference type="RefSeq" id="WP_002642018.1">
    <property type="nucleotide sequence ID" value="NZ_CP019448.1"/>
</dbReference>
<dbReference type="PROSITE" id="PS00978">
    <property type="entry name" value="FAD_G3PDH_2"/>
    <property type="match status" value="1"/>
</dbReference>
<dbReference type="InterPro" id="IPR036188">
    <property type="entry name" value="FAD/NAD-bd_sf"/>
</dbReference>
<dbReference type="SUPFAM" id="SSF51905">
    <property type="entry name" value="FAD/NAD(P)-binding domain"/>
    <property type="match status" value="1"/>
</dbReference>
<dbReference type="Proteomes" id="UP000017813">
    <property type="component" value="Unassembled WGS sequence"/>
</dbReference>
<dbReference type="OrthoDB" id="9766796at2"/>
<evidence type="ECO:0000259" key="8">
    <source>
        <dbReference type="Pfam" id="PF16901"/>
    </source>
</evidence>
<comment type="cofactor">
    <cofactor evidence="1">
        <name>FAD</name>
        <dbReference type="ChEBI" id="CHEBI:57692"/>
    </cofactor>
</comment>